<keyword evidence="3" id="KW-0804">Transcription</keyword>
<dbReference type="PANTHER" id="PTHR30055">
    <property type="entry name" value="HTH-TYPE TRANSCRIPTIONAL REGULATOR RUTR"/>
    <property type="match status" value="1"/>
</dbReference>
<gene>
    <name evidence="7" type="ORF">ACFPZN_10680</name>
</gene>
<protein>
    <submittedName>
        <fullName evidence="7">TetR family transcriptional regulator</fullName>
    </submittedName>
</protein>
<dbReference type="SUPFAM" id="SSF46689">
    <property type="entry name" value="Homeodomain-like"/>
    <property type="match status" value="1"/>
</dbReference>
<dbReference type="RefSeq" id="WP_378281863.1">
    <property type="nucleotide sequence ID" value="NZ_JBHSON010000012.1"/>
</dbReference>
<evidence type="ECO:0000313" key="8">
    <source>
        <dbReference type="Proteomes" id="UP001596074"/>
    </source>
</evidence>
<dbReference type="Proteomes" id="UP001596074">
    <property type="component" value="Unassembled WGS sequence"/>
</dbReference>
<dbReference type="PANTHER" id="PTHR30055:SF234">
    <property type="entry name" value="HTH-TYPE TRANSCRIPTIONAL REGULATOR BETI"/>
    <property type="match status" value="1"/>
</dbReference>
<dbReference type="InterPro" id="IPR050109">
    <property type="entry name" value="HTH-type_TetR-like_transc_reg"/>
</dbReference>
<dbReference type="InterPro" id="IPR009057">
    <property type="entry name" value="Homeodomain-like_sf"/>
</dbReference>
<evidence type="ECO:0000256" key="1">
    <source>
        <dbReference type="ARBA" id="ARBA00023015"/>
    </source>
</evidence>
<evidence type="ECO:0000256" key="5">
    <source>
        <dbReference type="SAM" id="MobiDB-lite"/>
    </source>
</evidence>
<evidence type="ECO:0000259" key="6">
    <source>
        <dbReference type="PROSITE" id="PS50977"/>
    </source>
</evidence>
<accession>A0ABW0ZYZ8</accession>
<feature type="region of interest" description="Disordered" evidence="5">
    <location>
        <begin position="67"/>
        <end position="87"/>
    </location>
</feature>
<dbReference type="InterPro" id="IPR001647">
    <property type="entry name" value="HTH_TetR"/>
</dbReference>
<name>A0ABW0ZYZ8_9ACTN</name>
<evidence type="ECO:0000256" key="3">
    <source>
        <dbReference type="ARBA" id="ARBA00023163"/>
    </source>
</evidence>
<dbReference type="Pfam" id="PF00440">
    <property type="entry name" value="TetR_N"/>
    <property type="match status" value="1"/>
</dbReference>
<dbReference type="Gene3D" id="1.10.357.10">
    <property type="entry name" value="Tetracycline Repressor, domain 2"/>
    <property type="match status" value="1"/>
</dbReference>
<proteinExistence type="predicted"/>
<dbReference type="EMBL" id="JBHSON010000012">
    <property type="protein sequence ID" value="MFC5746075.1"/>
    <property type="molecule type" value="Genomic_DNA"/>
</dbReference>
<organism evidence="7 8">
    <name type="scientific">Actinomadura rugatobispora</name>
    <dbReference type="NCBI Taxonomy" id="1994"/>
    <lineage>
        <taxon>Bacteria</taxon>
        <taxon>Bacillati</taxon>
        <taxon>Actinomycetota</taxon>
        <taxon>Actinomycetes</taxon>
        <taxon>Streptosporangiales</taxon>
        <taxon>Thermomonosporaceae</taxon>
        <taxon>Actinomadura</taxon>
    </lineage>
</organism>
<feature type="DNA-binding region" description="H-T-H motif" evidence="4">
    <location>
        <begin position="22"/>
        <end position="41"/>
    </location>
</feature>
<reference evidence="8" key="1">
    <citation type="journal article" date="2019" name="Int. J. Syst. Evol. Microbiol.">
        <title>The Global Catalogue of Microorganisms (GCM) 10K type strain sequencing project: providing services to taxonomists for standard genome sequencing and annotation.</title>
        <authorList>
            <consortium name="The Broad Institute Genomics Platform"/>
            <consortium name="The Broad Institute Genome Sequencing Center for Infectious Disease"/>
            <person name="Wu L."/>
            <person name="Ma J."/>
        </authorList>
    </citation>
    <scope>NUCLEOTIDE SEQUENCE [LARGE SCALE GENOMIC DNA]</scope>
    <source>
        <strain evidence="8">KCTC 42087</strain>
    </source>
</reference>
<keyword evidence="8" id="KW-1185">Reference proteome</keyword>
<feature type="domain" description="HTH tetR-type" evidence="6">
    <location>
        <begin position="1"/>
        <end position="59"/>
    </location>
</feature>
<dbReference type="PRINTS" id="PR00455">
    <property type="entry name" value="HTHTETR"/>
</dbReference>
<sequence>MIPEHRFRAAEDAFRHHGLSVDMRAVAAAAGVGIGTLYRHFPTREDLAQAITGSDLAVTHLPDRASAIADCESSSPGRRLNSPPTRP</sequence>
<dbReference type="PROSITE" id="PS50977">
    <property type="entry name" value="HTH_TETR_2"/>
    <property type="match status" value="1"/>
</dbReference>
<evidence type="ECO:0000256" key="2">
    <source>
        <dbReference type="ARBA" id="ARBA00023125"/>
    </source>
</evidence>
<keyword evidence="1" id="KW-0805">Transcription regulation</keyword>
<keyword evidence="2 4" id="KW-0238">DNA-binding</keyword>
<comment type="caution">
    <text evidence="7">The sequence shown here is derived from an EMBL/GenBank/DDBJ whole genome shotgun (WGS) entry which is preliminary data.</text>
</comment>
<evidence type="ECO:0000256" key="4">
    <source>
        <dbReference type="PROSITE-ProRule" id="PRU00335"/>
    </source>
</evidence>
<evidence type="ECO:0000313" key="7">
    <source>
        <dbReference type="EMBL" id="MFC5746075.1"/>
    </source>
</evidence>